<dbReference type="SMART" id="SM01359">
    <property type="entry name" value="A2M_N_2"/>
    <property type="match status" value="1"/>
</dbReference>
<evidence type="ECO:0000259" key="8">
    <source>
        <dbReference type="SMART" id="SM01361"/>
    </source>
</evidence>
<dbReference type="KEGG" id="ccz:CCALI_02684"/>
<dbReference type="Gene3D" id="2.60.40.690">
    <property type="entry name" value="Alpha-macroglobulin, receptor-binding domain"/>
    <property type="match status" value="1"/>
</dbReference>
<dbReference type="Pfam" id="PF07678">
    <property type="entry name" value="TED_complement"/>
    <property type="match status" value="1"/>
</dbReference>
<evidence type="ECO:0000259" key="6">
    <source>
        <dbReference type="SMART" id="SM01359"/>
    </source>
</evidence>
<dbReference type="Gene3D" id="2.60.40.1940">
    <property type="match status" value="1"/>
</dbReference>
<dbReference type="PANTHER" id="PTHR11412">
    <property type="entry name" value="MACROGLOBULIN / COMPLEMENT"/>
    <property type="match status" value="1"/>
</dbReference>
<dbReference type="InParanoid" id="S0EY47"/>
<dbReference type="GO" id="GO:0004866">
    <property type="term" value="F:endopeptidase inhibitor activity"/>
    <property type="evidence" value="ECO:0007669"/>
    <property type="project" value="InterPro"/>
</dbReference>
<dbReference type="InterPro" id="IPR050473">
    <property type="entry name" value="A2M/Complement_sys"/>
</dbReference>
<dbReference type="STRING" id="454171.CP488_01407"/>
<dbReference type="InterPro" id="IPR009048">
    <property type="entry name" value="A-macroglobulin_rcpt-bd"/>
</dbReference>
<dbReference type="Gene3D" id="1.50.10.20">
    <property type="match status" value="1"/>
</dbReference>
<dbReference type="InterPro" id="IPR001599">
    <property type="entry name" value="Macroglobln_a2"/>
</dbReference>
<proteinExistence type="inferred from homology"/>
<dbReference type="InterPro" id="IPR011625">
    <property type="entry name" value="A2M_N_BRD"/>
</dbReference>
<feature type="signal peptide" evidence="5">
    <location>
        <begin position="1"/>
        <end position="26"/>
    </location>
</feature>
<accession>S0EY47</accession>
<evidence type="ECO:0000313" key="10">
    <source>
        <dbReference type="Proteomes" id="UP000014227"/>
    </source>
</evidence>
<dbReference type="EMBL" id="HF951689">
    <property type="protein sequence ID" value="CCW36474.1"/>
    <property type="molecule type" value="Genomic_DNA"/>
</dbReference>
<evidence type="ECO:0000256" key="1">
    <source>
        <dbReference type="ARBA" id="ARBA00010556"/>
    </source>
</evidence>
<dbReference type="SMART" id="SM01361">
    <property type="entry name" value="A2M_recep"/>
    <property type="match status" value="1"/>
</dbReference>
<sequence length="1552" mass="169487">MGKVALWTAKMVCAFGGALVLFGALGQGKTPASTEGNAVKLSPIEVIARGQDTWICGSRAGLRLIVKNHDTGQPLPSRVRIALASQSRPHETKLLFEGTTDRYGTLDGSFSTASLTPGTYQLAVKVKTPIGEDGFETTVRLVRQVKIYLTTDKPLYQPGQIIHMRVLALDAGTLRPLGKTPITFSVTDGRGNRVFKEEKTLSDFGTVGADFQLADEVNTGVYRITAETLDSSVVRTVEVKPYVLPKFQITLKPDRGYYQPGQVVTCRLRASYFFGKPVANAEVKATVSTLDVENHELATFEGHTDAVGSYTFRYRLPETLVGQPMAQGNALVNFNVKVKDTAEQEQEAALSVPVSSQPLHITLVPESEKLLPGMPNRVYVAVSTPDGQPVPNAQVHFQFTTAPGSSDQATGVSLQCMTDALGIGEIDFVPKSSQGNVICTVSDKQGRKSSTSMNLGTGQNAELLLRVDRPLAKVGDVLQLTCFSQQKTGTVYLDVLRNHQTILTDAFPIQDGKGTLRLPLSPDMEGTLELHAYQVLPNELIPQDVRYAFVLPANDLQLAVSTDKEEYRPGTDAVIRFHVSDKEGHPVAAALGVAMVDESVFALSDLQPSLAEIYFLLEQQLLTPRYEIHGLTPEQLIPVRNPLPLQERQRAAQLLFAAARNGAVGGWPAGFAVVTWNPGPRIPNQSVPGYTLFIDTYEERYAKLIQTIFSRMQESLAQIEKAIKTYQTQTGQTLVTGVKPMELVDRGLLSKEALRDALGRPYQIDIQGEGADVRIRLTSAGLDGKFNTGDDFTLWGPQAVLWEMRGRAVFQGAMGGFAGGRMGLAPGSPMVLTMRAANASMAKPVGASAPEPRIRSYFPETLYWNPNLITDAQGEATLRLPMADSITTWRMSLLANSLQGALGSATKQVRVFQPFFVDLNLPVALTQGDRISLPVTIYNYLPKAQKVRLVLKLQPWFQLEGSNERKLTVTPEEVTVVHFPIMAKGIGEHSLTVVAYGNQLSDAVRRQIRVEPNGHKTEVIHNGTLQGTVTQRLMLPPEAVPGASKVLVKIYPGVFSQVVEGLDGLLQMPYGCFEQTSSTTYPNILILSYLQKTHQVNPAVQMRAEQYIGIGYQRLVTFEVPGGGFSWFGNPPANQVLTAYGLLEFSDMAKVRDVDQQLLHRTQQWLAEKQRADGSWLEEGPGIAEGIINRQTGALRTTAYVDWALAESGYTGPQVTNGIAYVERHLDEADDPYTLALILNLLVAARNADPNTSRVAQKLISLAHTTDTTAWWEGKTVTFTGAANLGADLETCGLAAYALARWGGDPAFTTKALNYIVQQRDAAGTWQTTQATVWCMRALLYASSQGAAKGSGLVTVAMNGQKVATLSVTEANHDILQQVEIQKPLHAGENLLEIHFEGKGALGYQAVNRYYLPWRDTMPPVGPPTEPLALAVHYDRTTLAQNDTVGVTVTIHNNTDSTVEMPLIDLGVPPGFTVETDGLEEAVKARTIDKYTVAARQIIVYLQKLTPNQAITLRYKVRALFPVKALTPLSKVYPYYDPEKVTIVPPQTVVVE</sequence>
<feature type="domain" description="Alpha-macroglobulin receptor-binding" evidence="8">
    <location>
        <begin position="1459"/>
        <end position="1546"/>
    </location>
</feature>
<dbReference type="PATRIC" id="fig|1303518.3.peg.2786"/>
<dbReference type="eggNOG" id="COG2373">
    <property type="taxonomic scope" value="Bacteria"/>
</dbReference>
<dbReference type="SUPFAM" id="SSF49410">
    <property type="entry name" value="Alpha-macroglobulin receptor domain"/>
    <property type="match status" value="1"/>
</dbReference>
<keyword evidence="10" id="KW-1185">Reference proteome</keyword>
<dbReference type="Pfam" id="PF17791">
    <property type="entry name" value="MG3"/>
    <property type="match status" value="1"/>
</dbReference>
<dbReference type="Pfam" id="PF07677">
    <property type="entry name" value="A2M_recep"/>
    <property type="match status" value="1"/>
</dbReference>
<dbReference type="InterPro" id="IPR041555">
    <property type="entry name" value="MG3"/>
</dbReference>
<dbReference type="Pfam" id="PF00207">
    <property type="entry name" value="A2M"/>
    <property type="match status" value="1"/>
</dbReference>
<evidence type="ECO:0000256" key="3">
    <source>
        <dbReference type="ARBA" id="ARBA00022966"/>
    </source>
</evidence>
<dbReference type="InterPro" id="IPR008930">
    <property type="entry name" value="Terpenoid_cyclase/PrenylTrfase"/>
</dbReference>
<dbReference type="OrthoDB" id="9767116at2"/>
<dbReference type="HOGENOM" id="CLU_253638_0_0_0"/>
<dbReference type="InterPro" id="IPR045584">
    <property type="entry name" value="Pilin-like"/>
</dbReference>
<evidence type="ECO:0000313" key="9">
    <source>
        <dbReference type="EMBL" id="CCW36474.1"/>
    </source>
</evidence>
<dbReference type="SMART" id="SM01419">
    <property type="entry name" value="Thiol-ester_cl"/>
    <property type="match status" value="1"/>
</dbReference>
<keyword evidence="2 5" id="KW-0732">Signal</keyword>
<evidence type="ECO:0000256" key="4">
    <source>
        <dbReference type="ARBA" id="ARBA00023157"/>
    </source>
</evidence>
<dbReference type="InterPro" id="IPR047565">
    <property type="entry name" value="Alpha-macroglob_thiol-ester_cl"/>
</dbReference>
<dbReference type="InterPro" id="IPR036595">
    <property type="entry name" value="A-macroglobulin_rcpt-bd_sf"/>
</dbReference>
<dbReference type="PANTHER" id="PTHR11412:SF136">
    <property type="entry name" value="CD109 ANTIGEN"/>
    <property type="match status" value="1"/>
</dbReference>
<dbReference type="CDD" id="cd02891">
    <property type="entry name" value="A2M_like"/>
    <property type="match status" value="1"/>
</dbReference>
<feature type="domain" description="Alpha-2-macroglobulin bait region" evidence="6">
    <location>
        <begin position="463"/>
        <end position="603"/>
    </location>
</feature>
<dbReference type="Pfam" id="PF01835">
    <property type="entry name" value="MG2"/>
    <property type="match status" value="1"/>
</dbReference>
<keyword evidence="4" id="KW-1015">Disulfide bond</keyword>
<evidence type="ECO:0000256" key="2">
    <source>
        <dbReference type="ARBA" id="ARBA00022729"/>
    </source>
</evidence>
<dbReference type="GO" id="GO:0005615">
    <property type="term" value="C:extracellular space"/>
    <property type="evidence" value="ECO:0007669"/>
    <property type="project" value="InterPro"/>
</dbReference>
<feature type="domain" description="Alpha-2-macroglobulin" evidence="7">
    <location>
        <begin position="861"/>
        <end position="951"/>
    </location>
</feature>
<dbReference type="InterPro" id="IPR011626">
    <property type="entry name" value="Alpha-macroglobulin_TED"/>
</dbReference>
<dbReference type="RefSeq" id="WP_016483983.1">
    <property type="nucleotide sequence ID" value="NC_021487.1"/>
</dbReference>
<evidence type="ECO:0000256" key="5">
    <source>
        <dbReference type="SAM" id="SignalP"/>
    </source>
</evidence>
<dbReference type="InterPro" id="IPR002890">
    <property type="entry name" value="MG2"/>
</dbReference>
<protein>
    <submittedName>
        <fullName evidence="9">Large extracellular alpha-helical protein</fullName>
    </submittedName>
</protein>
<reference evidence="10" key="1">
    <citation type="submission" date="2013-03" db="EMBL/GenBank/DDBJ databases">
        <title>Genome sequence of Chthonomonas calidirosea, the first sequenced genome from the Armatimonadetes phylum (formally candidate division OP10).</title>
        <authorList>
            <person name="Lee K.C.Y."/>
            <person name="Morgan X.C."/>
            <person name="Dunfield P.F."/>
            <person name="Tamas I."/>
            <person name="Houghton K.M."/>
            <person name="Vyssotski M."/>
            <person name="Ryan J.L.J."/>
            <person name="Lagutin K."/>
            <person name="McDonald I.R."/>
            <person name="Stott M.B."/>
        </authorList>
    </citation>
    <scope>NUCLEOTIDE SEQUENCE [LARGE SCALE GENOMIC DNA]</scope>
    <source>
        <strain evidence="10">DSM 23976 / ICMP 18418 / T49</strain>
    </source>
</reference>
<feature type="chain" id="PRO_5004485891" evidence="5">
    <location>
        <begin position="27"/>
        <end position="1552"/>
    </location>
</feature>
<name>S0EY47_CHTCT</name>
<dbReference type="Gene3D" id="2.60.40.10">
    <property type="entry name" value="Immunoglobulins"/>
    <property type="match status" value="2"/>
</dbReference>
<gene>
    <name evidence="9" type="ORF">CCALI_02684</name>
</gene>
<keyword evidence="3" id="KW-0882">Thioester bond</keyword>
<dbReference type="Pfam" id="PF07703">
    <property type="entry name" value="A2M_BRD"/>
    <property type="match status" value="1"/>
</dbReference>
<organism evidence="9 10">
    <name type="scientific">Chthonomonas calidirosea (strain DSM 23976 / ICMP 18418 / T49)</name>
    <dbReference type="NCBI Taxonomy" id="1303518"/>
    <lineage>
        <taxon>Bacteria</taxon>
        <taxon>Bacillati</taxon>
        <taxon>Armatimonadota</taxon>
        <taxon>Chthonomonadia</taxon>
        <taxon>Chthonomonadales</taxon>
        <taxon>Chthonomonadaceae</taxon>
        <taxon>Chthonomonas</taxon>
    </lineage>
</organism>
<dbReference type="SUPFAM" id="SSF54523">
    <property type="entry name" value="Pili subunits"/>
    <property type="match status" value="1"/>
</dbReference>
<comment type="similarity">
    <text evidence="1">Belongs to the protease inhibitor I39 (alpha-2-macroglobulin) family. Bacterial alpha-2-macroglobulin subfamily.</text>
</comment>
<dbReference type="Proteomes" id="UP000014227">
    <property type="component" value="Chromosome I"/>
</dbReference>
<dbReference type="Gene3D" id="2.20.130.20">
    <property type="match status" value="1"/>
</dbReference>
<dbReference type="InterPro" id="IPR013783">
    <property type="entry name" value="Ig-like_fold"/>
</dbReference>
<dbReference type="Gene3D" id="3.30.700.10">
    <property type="entry name" value="Glycoprotein, Type 4 Pilin"/>
    <property type="match status" value="1"/>
</dbReference>
<dbReference type="Gene3D" id="2.60.40.1930">
    <property type="match status" value="1"/>
</dbReference>
<dbReference type="SUPFAM" id="SSF48239">
    <property type="entry name" value="Terpenoid cyclases/Protein prenyltransferases"/>
    <property type="match status" value="1"/>
</dbReference>
<dbReference type="SMART" id="SM01360">
    <property type="entry name" value="A2M"/>
    <property type="match status" value="1"/>
</dbReference>
<evidence type="ECO:0000259" key="7">
    <source>
        <dbReference type="SMART" id="SM01360"/>
    </source>
</evidence>